<accession>A0ABN1P2U3</accession>
<dbReference type="EMBL" id="BAAAHP010000013">
    <property type="protein sequence ID" value="GAA0921794.1"/>
    <property type="molecule type" value="Genomic_DNA"/>
</dbReference>
<keyword evidence="2" id="KW-1185">Reference proteome</keyword>
<name>A0ABN1P2U3_9PSEU</name>
<comment type="caution">
    <text evidence="1">The sequence shown here is derived from an EMBL/GenBank/DDBJ whole genome shotgun (WGS) entry which is preliminary data.</text>
</comment>
<gene>
    <name evidence="1" type="ORF">GCM10009559_04870</name>
</gene>
<protein>
    <submittedName>
        <fullName evidence="1">Uncharacterized protein</fullName>
    </submittedName>
</protein>
<dbReference type="Proteomes" id="UP001499967">
    <property type="component" value="Unassembled WGS sequence"/>
</dbReference>
<evidence type="ECO:0000313" key="1">
    <source>
        <dbReference type="EMBL" id="GAA0921794.1"/>
    </source>
</evidence>
<dbReference type="RefSeq" id="WP_343938381.1">
    <property type="nucleotide sequence ID" value="NZ_BAAAHP010000013.1"/>
</dbReference>
<proteinExistence type="predicted"/>
<reference evidence="1 2" key="1">
    <citation type="journal article" date="2019" name="Int. J. Syst. Evol. Microbiol.">
        <title>The Global Catalogue of Microorganisms (GCM) 10K type strain sequencing project: providing services to taxonomists for standard genome sequencing and annotation.</title>
        <authorList>
            <consortium name="The Broad Institute Genomics Platform"/>
            <consortium name="The Broad Institute Genome Sequencing Center for Infectious Disease"/>
            <person name="Wu L."/>
            <person name="Ma J."/>
        </authorList>
    </citation>
    <scope>NUCLEOTIDE SEQUENCE [LARGE SCALE GENOMIC DNA]</scope>
    <source>
        <strain evidence="1 2">JCM 11117</strain>
    </source>
</reference>
<sequence>MTSTAAPPRPAEFVIEVPDHWARFDLGDDELAKARKAALKEARTPVDRMRAEDLFRQARALNRAARKRGALWGAGTATVYDDALFMGHVMVFAVHPPDGQAFDPAELARAGDSTEHPRSVFPVELPNAGSAVRVVGTERVVVTKQDQVEMLTHHTLIPIPGGGRDVFMVTCCSPNLPLADPVYELFDAIASTFRFLN</sequence>
<evidence type="ECO:0000313" key="2">
    <source>
        <dbReference type="Proteomes" id="UP001499967"/>
    </source>
</evidence>
<organism evidence="1 2">
    <name type="scientific">Pseudonocardia zijingensis</name>
    <dbReference type="NCBI Taxonomy" id="153376"/>
    <lineage>
        <taxon>Bacteria</taxon>
        <taxon>Bacillati</taxon>
        <taxon>Actinomycetota</taxon>
        <taxon>Actinomycetes</taxon>
        <taxon>Pseudonocardiales</taxon>
        <taxon>Pseudonocardiaceae</taxon>
        <taxon>Pseudonocardia</taxon>
    </lineage>
</organism>